<keyword evidence="2" id="KW-1185">Reference proteome</keyword>
<dbReference type="AlphaFoldDB" id="A0A7N0VA24"/>
<dbReference type="EnsemblPlants" id="Kaladp0375s0006.1.v1.1">
    <property type="protein sequence ID" value="Kaladp0375s0006.1.v1.1.CDS.1"/>
    <property type="gene ID" value="Kaladp0375s0006.v1.1"/>
</dbReference>
<accession>A0A7N0VA24</accession>
<organism evidence="1 2">
    <name type="scientific">Kalanchoe fedtschenkoi</name>
    <name type="common">Lavender scallops</name>
    <name type="synonym">South American air plant</name>
    <dbReference type="NCBI Taxonomy" id="63787"/>
    <lineage>
        <taxon>Eukaryota</taxon>
        <taxon>Viridiplantae</taxon>
        <taxon>Streptophyta</taxon>
        <taxon>Embryophyta</taxon>
        <taxon>Tracheophyta</taxon>
        <taxon>Spermatophyta</taxon>
        <taxon>Magnoliopsida</taxon>
        <taxon>eudicotyledons</taxon>
        <taxon>Gunneridae</taxon>
        <taxon>Pentapetalae</taxon>
        <taxon>Saxifragales</taxon>
        <taxon>Crassulaceae</taxon>
        <taxon>Kalanchoe</taxon>
    </lineage>
</organism>
<dbReference type="Gramene" id="Kaladp0375s0006.1.v1.1">
    <property type="protein sequence ID" value="Kaladp0375s0006.1.v1.1.CDS.1"/>
    <property type="gene ID" value="Kaladp0375s0006.v1.1"/>
</dbReference>
<name>A0A7N0VA24_KALFE</name>
<sequence>MVQRVRWLRSGIPTRVSGCVDLATRLRTDPYEFYGPNLADLSWIGLPFGSDWSGNGGGLSGGALAATVDGMRRILLMQCAHRLDGGVGDVVRAEEVAASGGPLAGLGEA</sequence>
<proteinExistence type="predicted"/>
<evidence type="ECO:0000313" key="2">
    <source>
        <dbReference type="Proteomes" id="UP000594263"/>
    </source>
</evidence>
<protein>
    <submittedName>
        <fullName evidence="1">Uncharacterized protein</fullName>
    </submittedName>
</protein>
<dbReference type="Proteomes" id="UP000594263">
    <property type="component" value="Unplaced"/>
</dbReference>
<reference evidence="1" key="1">
    <citation type="submission" date="2021-01" db="UniProtKB">
        <authorList>
            <consortium name="EnsemblPlants"/>
        </authorList>
    </citation>
    <scope>IDENTIFICATION</scope>
</reference>
<evidence type="ECO:0000313" key="1">
    <source>
        <dbReference type="EnsemblPlants" id="Kaladp0375s0006.1.v1.1.CDS.1"/>
    </source>
</evidence>